<feature type="transmembrane region" description="Helical" evidence="6">
    <location>
        <begin position="257"/>
        <end position="277"/>
    </location>
</feature>
<sequence>MTMKASMKPYCVAIIIQLIYTGMFVISKAAFNHGMNTYVFIFYRQAVGSLILLPTALLQRKNARPAMSLGVLVKLFFCALIGITVGVNLYHVSLKFTTATVASAADSSLPAVTFFLAVLLRMERVKLRSSSGIAKVAGVALCLAGVFTIALYTGPSVSPINHHRAFASQDPAPKPVVVPRGAAVQKDYPDKMVVTVTQCLLSTAQSFVVAVVAERDFSKWKLRFDISLLAVLYSGVMVTGVSYYLQTWCLEMRGPMFFATWTPLCFVFTIFCSSFFLGEIVHLGSILGGILLVASLYTMLWGKSKEDKTDDATDDIEKCGEDNKSAESCPGEQQRQRTTATAAEVKESTLIGSADLRVQEH</sequence>
<dbReference type="AlphaFoldDB" id="A0A1D6KXF8"/>
<proteinExistence type="inferred from homology"/>
<dbReference type="OMA" id="VLLRTEY"/>
<feature type="transmembrane region" description="Helical" evidence="6">
    <location>
        <begin position="37"/>
        <end position="57"/>
    </location>
</feature>
<evidence type="ECO:0000256" key="7">
    <source>
        <dbReference type="SAM" id="MobiDB-lite"/>
    </source>
</evidence>
<keyword evidence="5 6" id="KW-0472">Membrane</keyword>
<feature type="domain" description="EamA" evidence="8">
    <location>
        <begin position="9"/>
        <end position="149"/>
    </location>
</feature>
<dbReference type="EMBL" id="CM007647">
    <property type="protein sequence ID" value="ONM07140.1"/>
    <property type="molecule type" value="Genomic_DNA"/>
</dbReference>
<evidence type="ECO:0000256" key="4">
    <source>
        <dbReference type="ARBA" id="ARBA00022989"/>
    </source>
</evidence>
<dbReference type="SUPFAM" id="SSF103481">
    <property type="entry name" value="Multidrug resistance efflux transporter EmrE"/>
    <property type="match status" value="2"/>
</dbReference>
<feature type="transmembrane region" description="Helical" evidence="6">
    <location>
        <begin position="12"/>
        <end position="31"/>
    </location>
</feature>
<feature type="transmembrane region" description="Helical" evidence="6">
    <location>
        <begin position="69"/>
        <end position="90"/>
    </location>
</feature>
<evidence type="ECO:0000256" key="2">
    <source>
        <dbReference type="ARBA" id="ARBA00007635"/>
    </source>
</evidence>
<evidence type="ECO:0000256" key="3">
    <source>
        <dbReference type="ARBA" id="ARBA00022692"/>
    </source>
</evidence>
<evidence type="ECO:0000259" key="8">
    <source>
        <dbReference type="Pfam" id="PF00892"/>
    </source>
</evidence>
<dbReference type="InterPro" id="IPR037185">
    <property type="entry name" value="EmrE-like"/>
</dbReference>
<dbReference type="InterPro" id="IPR030184">
    <property type="entry name" value="WAT1-related"/>
</dbReference>
<feature type="domain" description="EamA" evidence="8">
    <location>
        <begin position="193"/>
        <end position="300"/>
    </location>
</feature>
<feature type="region of interest" description="Disordered" evidence="7">
    <location>
        <begin position="306"/>
        <end position="343"/>
    </location>
</feature>
<comment type="similarity">
    <text evidence="2 6">Belongs to the drug/metabolite transporter (DMT) superfamily. Plant drug/metabolite exporter (P-DME) (TC 2.A.7.4) family.</text>
</comment>
<feature type="compositionally biased region" description="Polar residues" evidence="7">
    <location>
        <begin position="331"/>
        <end position="341"/>
    </location>
</feature>
<accession>A0A1D6KXF8</accession>
<dbReference type="GO" id="GO:0022857">
    <property type="term" value="F:transmembrane transporter activity"/>
    <property type="evidence" value="ECO:0007669"/>
    <property type="project" value="InterPro"/>
</dbReference>
<keyword evidence="4 6" id="KW-1133">Transmembrane helix</keyword>
<feature type="transmembrane region" description="Helical" evidence="6">
    <location>
        <begin position="132"/>
        <end position="152"/>
    </location>
</feature>
<keyword evidence="3 6" id="KW-0812">Transmembrane</keyword>
<name>A0A1D6KXF8_MAIZE</name>
<dbReference type="InParanoid" id="A0A1D6KXF8"/>
<dbReference type="Pfam" id="PF00892">
    <property type="entry name" value="EamA"/>
    <property type="match status" value="2"/>
</dbReference>
<reference evidence="9" key="1">
    <citation type="submission" date="2015-12" db="EMBL/GenBank/DDBJ databases">
        <title>Update maize B73 reference genome by single molecule sequencing technologies.</title>
        <authorList>
            <consortium name="Maize Genome Sequencing Project"/>
            <person name="Ware D."/>
        </authorList>
    </citation>
    <scope>NUCLEOTIDE SEQUENCE [LARGE SCALE GENOMIC DNA]</scope>
    <source>
        <tissue evidence="9">Seedling</tissue>
    </source>
</reference>
<evidence type="ECO:0000256" key="1">
    <source>
        <dbReference type="ARBA" id="ARBA00004141"/>
    </source>
</evidence>
<dbReference type="GO" id="GO:0016020">
    <property type="term" value="C:membrane"/>
    <property type="evidence" value="ECO:0007669"/>
    <property type="project" value="UniProtKB-SubCell"/>
</dbReference>
<feature type="transmembrane region" description="Helical" evidence="6">
    <location>
        <begin position="96"/>
        <end position="120"/>
    </location>
</feature>
<comment type="subcellular location">
    <subcellularLocation>
        <location evidence="1 6">Membrane</location>
        <topology evidence="1 6">Multi-pass membrane protein</topology>
    </subcellularLocation>
</comment>
<evidence type="ECO:0000256" key="6">
    <source>
        <dbReference type="RuleBase" id="RU363077"/>
    </source>
</evidence>
<dbReference type="InterPro" id="IPR000620">
    <property type="entry name" value="EamA_dom"/>
</dbReference>
<dbReference type="ExpressionAtlas" id="A0A1D6KXF8">
    <property type="expression patterns" value="baseline and differential"/>
</dbReference>
<dbReference type="PANTHER" id="PTHR31218">
    <property type="entry name" value="WAT1-RELATED PROTEIN"/>
    <property type="match status" value="1"/>
</dbReference>
<feature type="compositionally biased region" description="Basic and acidic residues" evidence="7">
    <location>
        <begin position="306"/>
        <end position="325"/>
    </location>
</feature>
<evidence type="ECO:0000256" key="5">
    <source>
        <dbReference type="ARBA" id="ARBA00023136"/>
    </source>
</evidence>
<gene>
    <name evidence="9" type="ORF">ZEAMMB73_Zm00001d033284</name>
</gene>
<protein>
    <recommendedName>
        <fullName evidence="6">WAT1-related protein</fullName>
    </recommendedName>
</protein>
<feature type="transmembrane region" description="Helical" evidence="6">
    <location>
        <begin position="226"/>
        <end position="245"/>
    </location>
</feature>
<feature type="transmembrane region" description="Helical" evidence="6">
    <location>
        <begin position="283"/>
        <end position="301"/>
    </location>
</feature>
<evidence type="ECO:0000313" key="9">
    <source>
        <dbReference type="EMBL" id="ONM07140.1"/>
    </source>
</evidence>
<organism evidence="9">
    <name type="scientific">Zea mays</name>
    <name type="common">Maize</name>
    <dbReference type="NCBI Taxonomy" id="4577"/>
    <lineage>
        <taxon>Eukaryota</taxon>
        <taxon>Viridiplantae</taxon>
        <taxon>Streptophyta</taxon>
        <taxon>Embryophyta</taxon>
        <taxon>Tracheophyta</taxon>
        <taxon>Spermatophyta</taxon>
        <taxon>Magnoliopsida</taxon>
        <taxon>Liliopsida</taxon>
        <taxon>Poales</taxon>
        <taxon>Poaceae</taxon>
        <taxon>PACMAD clade</taxon>
        <taxon>Panicoideae</taxon>
        <taxon>Andropogonodae</taxon>
        <taxon>Andropogoneae</taxon>
        <taxon>Tripsacinae</taxon>
        <taxon>Zea</taxon>
    </lineage>
</organism>